<evidence type="ECO:0000256" key="1">
    <source>
        <dbReference type="SAM" id="Phobius"/>
    </source>
</evidence>
<comment type="caution">
    <text evidence="3">The sequence shown here is derived from an EMBL/GenBank/DDBJ whole genome shotgun (WGS) entry which is preliminary data.</text>
</comment>
<dbReference type="OrthoDB" id="20229at2759"/>
<name>A0A9Q0LQU8_ANAIG</name>
<sequence>MLKNLQKSRFLKPYYVLNTIIILSYLIVRKIFVCDELEKNRSIEKHILFSFLIFLFAKYLNAANMDSFLSTSFLAGKIIVLILTFICGYFLTVFYLLIFLLFAAFLHQPEYEGKQRIQHLTKSTFDSLLSSSEKPLLVEFYATWASRCKALSSIFAQLSLQFPGINFAKIDVSFNKVLTRQFDISDSSLADKLPTFILFVDKKEVKRIPNFNQKAKDCNFKPKFLIKFFDLDNLSRKFNVEEDIKIKEQNKKED</sequence>
<dbReference type="PANTHER" id="PTHR45663">
    <property type="entry name" value="GEO12009P1"/>
    <property type="match status" value="1"/>
</dbReference>
<dbReference type="InterPro" id="IPR036249">
    <property type="entry name" value="Thioredoxin-like_sf"/>
</dbReference>
<dbReference type="AlphaFoldDB" id="A0A9Q0LQU8"/>
<keyword evidence="1" id="KW-0472">Membrane</keyword>
<dbReference type="EMBL" id="JAPDFW010000055">
    <property type="protein sequence ID" value="KAJ5078126.1"/>
    <property type="molecule type" value="Genomic_DNA"/>
</dbReference>
<protein>
    <recommendedName>
        <fullName evidence="2">Thioredoxin domain-containing protein</fullName>
    </recommendedName>
</protein>
<feature type="transmembrane region" description="Helical" evidence="1">
    <location>
        <begin position="15"/>
        <end position="34"/>
    </location>
</feature>
<evidence type="ECO:0000313" key="3">
    <source>
        <dbReference type="EMBL" id="KAJ5078126.1"/>
    </source>
</evidence>
<gene>
    <name evidence="3" type="ORF">M0811_05384</name>
</gene>
<dbReference type="GO" id="GO:0015035">
    <property type="term" value="F:protein-disulfide reductase activity"/>
    <property type="evidence" value="ECO:0007669"/>
    <property type="project" value="TreeGrafter"/>
</dbReference>
<dbReference type="PANTHER" id="PTHR45663:SF11">
    <property type="entry name" value="GEO12009P1"/>
    <property type="match status" value="1"/>
</dbReference>
<proteinExistence type="predicted"/>
<dbReference type="InterPro" id="IPR013766">
    <property type="entry name" value="Thioredoxin_domain"/>
</dbReference>
<accession>A0A9Q0LQU8</accession>
<feature type="transmembrane region" description="Helical" evidence="1">
    <location>
        <begin position="46"/>
        <end position="63"/>
    </location>
</feature>
<dbReference type="Proteomes" id="UP001149090">
    <property type="component" value="Unassembled WGS sequence"/>
</dbReference>
<evidence type="ECO:0000259" key="2">
    <source>
        <dbReference type="PROSITE" id="PS51352"/>
    </source>
</evidence>
<dbReference type="GO" id="GO:0005737">
    <property type="term" value="C:cytoplasm"/>
    <property type="evidence" value="ECO:0007669"/>
    <property type="project" value="TreeGrafter"/>
</dbReference>
<organism evidence="3 4">
    <name type="scientific">Anaeramoeba ignava</name>
    <name type="common">Anaerobic marine amoeba</name>
    <dbReference type="NCBI Taxonomy" id="1746090"/>
    <lineage>
        <taxon>Eukaryota</taxon>
        <taxon>Metamonada</taxon>
        <taxon>Anaeramoebidae</taxon>
        <taxon>Anaeramoeba</taxon>
    </lineage>
</organism>
<reference evidence="3" key="1">
    <citation type="submission" date="2022-10" db="EMBL/GenBank/DDBJ databases">
        <title>Novel sulphate-reducing endosymbionts in the free-living metamonad Anaeramoeba.</title>
        <authorList>
            <person name="Jerlstrom-Hultqvist J."/>
            <person name="Cepicka I."/>
            <person name="Gallot-Lavallee L."/>
            <person name="Salas-Leiva D."/>
            <person name="Curtis B.A."/>
            <person name="Zahonova K."/>
            <person name="Pipaliya S."/>
            <person name="Dacks J."/>
            <person name="Roger A.J."/>
        </authorList>
    </citation>
    <scope>NUCLEOTIDE SEQUENCE</scope>
    <source>
        <strain evidence="3">BMAN</strain>
    </source>
</reference>
<feature type="domain" description="Thioredoxin" evidence="2">
    <location>
        <begin position="96"/>
        <end position="252"/>
    </location>
</feature>
<dbReference type="Gene3D" id="3.40.30.10">
    <property type="entry name" value="Glutaredoxin"/>
    <property type="match status" value="1"/>
</dbReference>
<dbReference type="PROSITE" id="PS51352">
    <property type="entry name" value="THIOREDOXIN_2"/>
    <property type="match status" value="1"/>
</dbReference>
<evidence type="ECO:0000313" key="4">
    <source>
        <dbReference type="Proteomes" id="UP001149090"/>
    </source>
</evidence>
<keyword evidence="1" id="KW-1133">Transmembrane helix</keyword>
<dbReference type="OMA" id="VIMIRTR"/>
<feature type="transmembrane region" description="Helical" evidence="1">
    <location>
        <begin position="78"/>
        <end position="106"/>
    </location>
</feature>
<dbReference type="SUPFAM" id="SSF52833">
    <property type="entry name" value="Thioredoxin-like"/>
    <property type="match status" value="1"/>
</dbReference>
<dbReference type="Pfam" id="PF00085">
    <property type="entry name" value="Thioredoxin"/>
    <property type="match status" value="1"/>
</dbReference>
<keyword evidence="1" id="KW-0812">Transmembrane</keyword>
<keyword evidence="4" id="KW-1185">Reference proteome</keyword>